<sequence length="422" mass="48699">MIRVIASIFVLIIFSIKILAQNEAGNIVIISGEITEYTASTNGIDRPPVISLLEISGDSLLILDTLNYLEDEFIIKMHNFPDRGILYFEGRNLFKSSGVIRFGFLNYSDSLDINSILSGDIGGFRRYFISGFFIMDDNELYACNDFRYPEMEWGALNYKLHRNIFTVADLQNISMPSITSPFQDDAYFSYKYPDGKFDRLKANFGVREYNSMPDAFIQIPFQYRDSSISEISIDVNNDEYFIGQSVNSDYKASIDSSNITYVYTKNNKKIDTLVLPSNTSCKWAIDGDWIYGTSELRRNETYLSFTEKSSDFSRLLHQNFLFRDSLIRSGRNISQHFLLDKTGIGFFYDIVNENFLTFDMGSLDSEVLLFQDKCIFYRKEDEIRVVEVDRENGAIVVETDRLLVKDAVHIPNVHYLFRPKSE</sequence>
<dbReference type="EMBL" id="JACSIT010000050">
    <property type="protein sequence ID" value="MBC6993118.1"/>
    <property type="molecule type" value="Genomic_DNA"/>
</dbReference>
<keyword evidence="2" id="KW-1185">Reference proteome</keyword>
<organism evidence="1 2">
    <name type="scientific">Neolewinella lacunae</name>
    <dbReference type="NCBI Taxonomy" id="1517758"/>
    <lineage>
        <taxon>Bacteria</taxon>
        <taxon>Pseudomonadati</taxon>
        <taxon>Bacteroidota</taxon>
        <taxon>Saprospiria</taxon>
        <taxon>Saprospirales</taxon>
        <taxon>Lewinellaceae</taxon>
        <taxon>Neolewinella</taxon>
    </lineage>
</organism>
<dbReference type="RefSeq" id="WP_187465239.1">
    <property type="nucleotide sequence ID" value="NZ_JACSIT010000050.1"/>
</dbReference>
<comment type="caution">
    <text evidence="1">The sequence shown here is derived from an EMBL/GenBank/DDBJ whole genome shotgun (WGS) entry which is preliminary data.</text>
</comment>
<name>A0A923T7Q0_9BACT</name>
<dbReference type="AlphaFoldDB" id="A0A923T7Q0"/>
<gene>
    <name evidence="1" type="ORF">H9S92_03000</name>
</gene>
<dbReference type="Proteomes" id="UP000650081">
    <property type="component" value="Unassembled WGS sequence"/>
</dbReference>
<evidence type="ECO:0000313" key="1">
    <source>
        <dbReference type="EMBL" id="MBC6993118.1"/>
    </source>
</evidence>
<reference evidence="1" key="1">
    <citation type="submission" date="2020-08" db="EMBL/GenBank/DDBJ databases">
        <title>Lewinella bacteria from marine environments.</title>
        <authorList>
            <person name="Zhong Y."/>
        </authorList>
    </citation>
    <scope>NUCLEOTIDE SEQUENCE</scope>
    <source>
        <strain evidence="1">KCTC 42187</strain>
    </source>
</reference>
<protein>
    <submittedName>
        <fullName evidence="1">Uncharacterized protein</fullName>
    </submittedName>
</protein>
<evidence type="ECO:0000313" key="2">
    <source>
        <dbReference type="Proteomes" id="UP000650081"/>
    </source>
</evidence>
<accession>A0A923T7Q0</accession>
<proteinExistence type="predicted"/>